<keyword evidence="3" id="KW-0472">Membrane</keyword>
<evidence type="ECO:0000256" key="2">
    <source>
        <dbReference type="PROSITE-ProRule" id="PRU00284"/>
    </source>
</evidence>
<feature type="domain" description="Methyl-accepting transducer" evidence="4">
    <location>
        <begin position="208"/>
        <end position="465"/>
    </location>
</feature>
<dbReference type="Pfam" id="PF00015">
    <property type="entry name" value="MCPsignal"/>
    <property type="match status" value="1"/>
</dbReference>
<feature type="transmembrane region" description="Helical" evidence="3">
    <location>
        <begin position="111"/>
        <end position="129"/>
    </location>
</feature>
<feature type="transmembrane region" description="Helical" evidence="3">
    <location>
        <begin position="12"/>
        <end position="32"/>
    </location>
</feature>
<dbReference type="EMBL" id="JAHQCS010000059">
    <property type="protein sequence ID" value="MBU9711154.1"/>
    <property type="molecule type" value="Genomic_DNA"/>
</dbReference>
<dbReference type="Proteomes" id="UP000784880">
    <property type="component" value="Unassembled WGS sequence"/>
</dbReference>
<protein>
    <recommendedName>
        <fullName evidence="4">Methyl-accepting transducer domain-containing protein</fullName>
    </recommendedName>
</protein>
<evidence type="ECO:0000256" key="1">
    <source>
        <dbReference type="ARBA" id="ARBA00023224"/>
    </source>
</evidence>
<feature type="transmembrane region" description="Helical" evidence="3">
    <location>
        <begin position="66"/>
        <end position="83"/>
    </location>
</feature>
<dbReference type="RefSeq" id="WP_217065041.1">
    <property type="nucleotide sequence ID" value="NZ_JAHQCS010000059.1"/>
</dbReference>
<evidence type="ECO:0000313" key="6">
    <source>
        <dbReference type="Proteomes" id="UP000784880"/>
    </source>
</evidence>
<gene>
    <name evidence="5" type="ORF">KS419_05345</name>
</gene>
<accession>A0ABS6JBV5</accession>
<keyword evidence="3" id="KW-0812">Transmembrane</keyword>
<reference evidence="5 6" key="1">
    <citation type="submission" date="2021-06" db="EMBL/GenBank/DDBJ databases">
        <title>Bacillus sp. RD4P76, an endophyte from a halophyte.</title>
        <authorList>
            <person name="Sun J.-Q."/>
        </authorList>
    </citation>
    <scope>NUCLEOTIDE SEQUENCE [LARGE SCALE GENOMIC DNA]</scope>
    <source>
        <strain evidence="5 6">CGMCC 1.15917</strain>
    </source>
</reference>
<dbReference type="PANTHER" id="PTHR32089:SF112">
    <property type="entry name" value="LYSOZYME-LIKE PROTEIN-RELATED"/>
    <property type="match status" value="1"/>
</dbReference>
<sequence length="490" mass="54075">MDQKESVLKQRNWLLIRLFLFASILSTVVVYLSGSPILSVGIIFINGLAASFISFILHFKNWKIHFIPYIIIFSLGLISFALITFNPSVSSYLIVYFSLVLATLYFHFKYIIVSGVIGLLVTNYFVFFFGEEHIVNYNSTVLITLNLLFILVTFVLIAQSRIGQQLQVNSLALIEEAMQTKEGLEKMVGQVRLTVESLDQLSEELLDHSKATNQFSTELTTTFNEIAGGVESQANSATEMSSSIVSIDQEVNVVSDGSKVMNSSAIETTTLVHSGTDKVVQLQDQMKEVNGIIRLTAEEMKELTEATSNVGDILKTISNIADQTNLLALNAAIEAARAGESGRGFAVVAQEVRNLAEHSLQSTDEISQILHTIQAKAKSAANRVSEGESTFQLGEKLANETGDIFHDIENHVSAVRNRTKEMEEKVTLLTKSSSNMVDEINSVSSVSEELSASVEEVLASVEEQNAKISYMAEKIAEIDEMSDRMKQLLK</sequence>
<evidence type="ECO:0000256" key="3">
    <source>
        <dbReference type="SAM" id="Phobius"/>
    </source>
</evidence>
<evidence type="ECO:0000259" key="4">
    <source>
        <dbReference type="PROSITE" id="PS50111"/>
    </source>
</evidence>
<evidence type="ECO:0000313" key="5">
    <source>
        <dbReference type="EMBL" id="MBU9711154.1"/>
    </source>
</evidence>
<proteinExistence type="predicted"/>
<dbReference type="InterPro" id="IPR004089">
    <property type="entry name" value="MCPsignal_dom"/>
</dbReference>
<keyword evidence="1 2" id="KW-0807">Transducer</keyword>
<feature type="transmembrane region" description="Helical" evidence="3">
    <location>
        <begin position="135"/>
        <end position="157"/>
    </location>
</feature>
<keyword evidence="6" id="KW-1185">Reference proteome</keyword>
<feature type="transmembrane region" description="Helical" evidence="3">
    <location>
        <begin position="38"/>
        <end position="59"/>
    </location>
</feature>
<name>A0ABS6JBV5_9BACI</name>
<dbReference type="SMART" id="SM00283">
    <property type="entry name" value="MA"/>
    <property type="match status" value="1"/>
</dbReference>
<keyword evidence="3" id="KW-1133">Transmembrane helix</keyword>
<organism evidence="5 6">
    <name type="scientific">Evansella tamaricis</name>
    <dbReference type="NCBI Taxonomy" id="2069301"/>
    <lineage>
        <taxon>Bacteria</taxon>
        <taxon>Bacillati</taxon>
        <taxon>Bacillota</taxon>
        <taxon>Bacilli</taxon>
        <taxon>Bacillales</taxon>
        <taxon>Bacillaceae</taxon>
        <taxon>Evansella</taxon>
    </lineage>
</organism>
<dbReference type="PROSITE" id="PS50111">
    <property type="entry name" value="CHEMOTAXIS_TRANSDUC_2"/>
    <property type="match status" value="1"/>
</dbReference>
<comment type="caution">
    <text evidence="5">The sequence shown here is derived from an EMBL/GenBank/DDBJ whole genome shotgun (WGS) entry which is preliminary data.</text>
</comment>
<dbReference type="PANTHER" id="PTHR32089">
    <property type="entry name" value="METHYL-ACCEPTING CHEMOTAXIS PROTEIN MCPB"/>
    <property type="match status" value="1"/>
</dbReference>